<sequence length="405" mass="43972">MHRILRSWATASILLATGLLGVIMSLTWNSGESRSFFTTQSVTPIHPALTAMVVGRTGQPLTRIVNQKALIVVPSRLPGWARQELHRRYPKAMSSSRTILWNGNSSFFKKALQWNVSGLYPVRTHVVVPATGIPHDLITLVARQHGAWSRRAWTWTHHGFEAPLKTVHVALSPSLMETLSPLMPSGSSVSVVNGQGEILAQLANPTGRELSWQPRPVGEILTPALLAMALAHPRLFSGLSPKQPGLLNVIDKRWGQVSIHNALKALGLGRGKTVCGQPVLNPSLPEGPVSVFPAGSNLWATTDEVARAYLVLADTGNVPHLSWDKAEGKKALKRLTTEGAVNEIEQVLPQELVGKNPFYVWRPGNHMAVAYTHAGGGLVMVIQGSATAQIVSLVQQVALWAHLRE</sequence>
<gene>
    <name evidence="1" type="ORF">C7B43_13065</name>
</gene>
<reference evidence="1 2" key="1">
    <citation type="journal article" date="2014" name="BMC Genomics">
        <title>Comparison of environmental and isolate Sulfobacillus genomes reveals diverse carbon, sulfur, nitrogen, and hydrogen metabolisms.</title>
        <authorList>
            <person name="Justice N.B."/>
            <person name="Norman A."/>
            <person name="Brown C.T."/>
            <person name="Singh A."/>
            <person name="Thomas B.C."/>
            <person name="Banfield J.F."/>
        </authorList>
    </citation>
    <scope>NUCLEOTIDE SEQUENCE [LARGE SCALE GENOMIC DNA]</scope>
    <source>
        <strain evidence="1">AMDSBA1</strain>
    </source>
</reference>
<evidence type="ECO:0000313" key="1">
    <source>
        <dbReference type="EMBL" id="PSR26820.1"/>
    </source>
</evidence>
<evidence type="ECO:0000313" key="2">
    <source>
        <dbReference type="Proteomes" id="UP000242699"/>
    </source>
</evidence>
<proteinExistence type="predicted"/>
<dbReference type="AlphaFoldDB" id="A0A2T2WX56"/>
<comment type="caution">
    <text evidence="1">The sequence shown here is derived from an EMBL/GenBank/DDBJ whole genome shotgun (WGS) entry which is preliminary data.</text>
</comment>
<dbReference type="Proteomes" id="UP000242699">
    <property type="component" value="Unassembled WGS sequence"/>
</dbReference>
<protein>
    <submittedName>
        <fullName evidence="1">Uncharacterized protein</fullName>
    </submittedName>
</protein>
<name>A0A2T2WX56_9FIRM</name>
<accession>A0A2T2WX56</accession>
<dbReference type="EMBL" id="PXYT01000032">
    <property type="protein sequence ID" value="PSR26820.1"/>
    <property type="molecule type" value="Genomic_DNA"/>
</dbReference>
<organism evidence="1 2">
    <name type="scientific">Sulfobacillus benefaciens</name>
    <dbReference type="NCBI Taxonomy" id="453960"/>
    <lineage>
        <taxon>Bacteria</taxon>
        <taxon>Bacillati</taxon>
        <taxon>Bacillota</taxon>
        <taxon>Clostridia</taxon>
        <taxon>Eubacteriales</taxon>
        <taxon>Clostridiales Family XVII. Incertae Sedis</taxon>
        <taxon>Sulfobacillus</taxon>
    </lineage>
</organism>